<accession>A0A6C0NX81</accession>
<proteinExistence type="predicted"/>
<dbReference type="EMBL" id="CP048286">
    <property type="protein sequence ID" value="QHW30844.1"/>
    <property type="molecule type" value="Genomic_DNA"/>
</dbReference>
<gene>
    <name evidence="2" type="ORF">GZH47_08245</name>
</gene>
<evidence type="ECO:0000256" key="1">
    <source>
        <dbReference type="SAM" id="MobiDB-lite"/>
    </source>
</evidence>
<sequence>MALDLVHIIEQLGIDATKFDEWREAVLGQREEQAIPLDFADGSQESGNQNIPKSINANSKQT</sequence>
<reference evidence="2 3" key="1">
    <citation type="submission" date="2020-02" db="EMBL/GenBank/DDBJ databases">
        <title>Paenibacillus sp. nov., isolated from rhizosphere soil of tomato.</title>
        <authorList>
            <person name="Weon H.-Y."/>
            <person name="Lee S.A."/>
        </authorList>
    </citation>
    <scope>NUCLEOTIDE SEQUENCE [LARGE SCALE GENOMIC DNA]</scope>
    <source>
        <strain evidence="2 3">14171R-81</strain>
    </source>
</reference>
<feature type="region of interest" description="Disordered" evidence="1">
    <location>
        <begin position="39"/>
        <end position="62"/>
    </location>
</feature>
<organism evidence="2 3">
    <name type="scientific">Paenibacillus rhizovicinus</name>
    <dbReference type="NCBI Taxonomy" id="2704463"/>
    <lineage>
        <taxon>Bacteria</taxon>
        <taxon>Bacillati</taxon>
        <taxon>Bacillota</taxon>
        <taxon>Bacilli</taxon>
        <taxon>Bacillales</taxon>
        <taxon>Paenibacillaceae</taxon>
        <taxon>Paenibacillus</taxon>
    </lineage>
</organism>
<dbReference type="AlphaFoldDB" id="A0A6C0NX81"/>
<protein>
    <submittedName>
        <fullName evidence="2">Uncharacterized protein</fullName>
    </submittedName>
</protein>
<dbReference type="RefSeq" id="WP_162639653.1">
    <property type="nucleotide sequence ID" value="NZ_CP048286.1"/>
</dbReference>
<evidence type="ECO:0000313" key="2">
    <source>
        <dbReference type="EMBL" id="QHW30844.1"/>
    </source>
</evidence>
<keyword evidence="3" id="KW-1185">Reference proteome</keyword>
<feature type="compositionally biased region" description="Polar residues" evidence="1">
    <location>
        <begin position="43"/>
        <end position="62"/>
    </location>
</feature>
<dbReference type="Proteomes" id="UP000479114">
    <property type="component" value="Chromosome"/>
</dbReference>
<dbReference type="KEGG" id="prz:GZH47_08245"/>
<evidence type="ECO:0000313" key="3">
    <source>
        <dbReference type="Proteomes" id="UP000479114"/>
    </source>
</evidence>
<name>A0A6C0NX81_9BACL</name>